<name>A0A2A4WVG0_9GAMM</name>
<comment type="caution">
    <text evidence="2">The sequence shown here is derived from an EMBL/GenBank/DDBJ whole genome shotgun (WGS) entry which is preliminary data.</text>
</comment>
<dbReference type="Gene3D" id="3.10.450.50">
    <property type="match status" value="1"/>
</dbReference>
<organism evidence="2 3">
    <name type="scientific">SAR86 cluster bacterium</name>
    <dbReference type="NCBI Taxonomy" id="2030880"/>
    <lineage>
        <taxon>Bacteria</taxon>
        <taxon>Pseudomonadati</taxon>
        <taxon>Pseudomonadota</taxon>
        <taxon>Gammaproteobacteria</taxon>
        <taxon>SAR86 cluster</taxon>
    </lineage>
</organism>
<feature type="domain" description="DUF4440" evidence="1">
    <location>
        <begin position="8"/>
        <end position="122"/>
    </location>
</feature>
<sequence length="131" mass="14477">MDSEISAIKEVLNQFAASICAGNFEQWMSFWSEDGVQMPPGSTTKVGKSEIREAMSPPFEAMNLQMVIHEIEDARISGDSGLTRCRYSLKGTPKNGGESVEIMPDGKALTLYNRQPDGSWKIVYDCFNSST</sequence>
<reference evidence="3" key="1">
    <citation type="submission" date="2017-08" db="EMBL/GenBank/DDBJ databases">
        <title>A dynamic microbial community with high functional redundancy inhabits the cold, oxic subseafloor aquifer.</title>
        <authorList>
            <person name="Tully B.J."/>
            <person name="Wheat C.G."/>
            <person name="Glazer B.T."/>
            <person name="Huber J.A."/>
        </authorList>
    </citation>
    <scope>NUCLEOTIDE SEQUENCE [LARGE SCALE GENOMIC DNA]</scope>
</reference>
<accession>A0A2A4WVG0</accession>
<proteinExistence type="predicted"/>
<dbReference type="InterPro" id="IPR027843">
    <property type="entry name" value="DUF4440"/>
</dbReference>
<dbReference type="SUPFAM" id="SSF54427">
    <property type="entry name" value="NTF2-like"/>
    <property type="match status" value="1"/>
</dbReference>
<dbReference type="Proteomes" id="UP000218767">
    <property type="component" value="Unassembled WGS sequence"/>
</dbReference>
<evidence type="ECO:0000313" key="2">
    <source>
        <dbReference type="EMBL" id="PCI74313.1"/>
    </source>
</evidence>
<dbReference type="EMBL" id="NVUL01000105">
    <property type="protein sequence ID" value="PCI74313.1"/>
    <property type="molecule type" value="Genomic_DNA"/>
</dbReference>
<gene>
    <name evidence="2" type="ORF">COB20_15295</name>
</gene>
<evidence type="ECO:0000259" key="1">
    <source>
        <dbReference type="Pfam" id="PF14534"/>
    </source>
</evidence>
<dbReference type="AlphaFoldDB" id="A0A2A4WVG0"/>
<evidence type="ECO:0000313" key="3">
    <source>
        <dbReference type="Proteomes" id="UP000218767"/>
    </source>
</evidence>
<dbReference type="InterPro" id="IPR032710">
    <property type="entry name" value="NTF2-like_dom_sf"/>
</dbReference>
<dbReference type="Pfam" id="PF14534">
    <property type="entry name" value="DUF4440"/>
    <property type="match status" value="1"/>
</dbReference>
<protein>
    <recommendedName>
        <fullName evidence="1">DUF4440 domain-containing protein</fullName>
    </recommendedName>
</protein>